<proteinExistence type="predicted"/>
<reference evidence="1 2" key="1">
    <citation type="submission" date="2018-10" db="EMBL/GenBank/DDBJ databases">
        <authorList>
            <person name="Ekblom R."/>
            <person name="Jareborg N."/>
        </authorList>
    </citation>
    <scope>NUCLEOTIDE SEQUENCE [LARGE SCALE GENOMIC DNA]</scope>
    <source>
        <tissue evidence="1">Muscle</tissue>
    </source>
</reference>
<evidence type="ECO:0000313" key="2">
    <source>
        <dbReference type="Proteomes" id="UP000269945"/>
    </source>
</evidence>
<sequence>MAFKSQPISSREGYAFTVSGVHRVLSSVYFLTDLWSV</sequence>
<keyword evidence="2" id="KW-1185">Reference proteome</keyword>
<comment type="caution">
    <text evidence="1">The sequence shown here is derived from an EMBL/GenBank/DDBJ whole genome shotgun (WGS) entry which is preliminary data.</text>
</comment>
<name>A0A9X9LPK5_GULGU</name>
<evidence type="ECO:0000313" key="1">
    <source>
        <dbReference type="EMBL" id="VCW78648.1"/>
    </source>
</evidence>
<organism evidence="1 2">
    <name type="scientific">Gulo gulo</name>
    <name type="common">Wolverine</name>
    <name type="synonym">Gluton</name>
    <dbReference type="NCBI Taxonomy" id="48420"/>
    <lineage>
        <taxon>Eukaryota</taxon>
        <taxon>Metazoa</taxon>
        <taxon>Chordata</taxon>
        <taxon>Craniata</taxon>
        <taxon>Vertebrata</taxon>
        <taxon>Euteleostomi</taxon>
        <taxon>Mammalia</taxon>
        <taxon>Eutheria</taxon>
        <taxon>Laurasiatheria</taxon>
        <taxon>Carnivora</taxon>
        <taxon>Caniformia</taxon>
        <taxon>Musteloidea</taxon>
        <taxon>Mustelidae</taxon>
        <taxon>Guloninae</taxon>
        <taxon>Gulo</taxon>
    </lineage>
</organism>
<dbReference type="EMBL" id="CYRY02010442">
    <property type="protein sequence ID" value="VCW78648.1"/>
    <property type="molecule type" value="Genomic_DNA"/>
</dbReference>
<gene>
    <name evidence="1" type="ORF">BN2614_LOCUS4</name>
</gene>
<dbReference type="Proteomes" id="UP000269945">
    <property type="component" value="Unassembled WGS sequence"/>
</dbReference>
<accession>A0A9X9LPK5</accession>
<protein>
    <submittedName>
        <fullName evidence="1">Uncharacterized protein</fullName>
    </submittedName>
</protein>
<dbReference type="AlphaFoldDB" id="A0A9X9LPK5"/>